<accession>A0A7R8Z827</accession>
<proteinExistence type="inferred from homology"/>
<feature type="transmembrane region" description="Helical" evidence="8">
    <location>
        <begin position="261"/>
        <end position="278"/>
    </location>
</feature>
<keyword evidence="5 8" id="KW-1133">Transmembrane helix</keyword>
<dbReference type="InterPro" id="IPR058533">
    <property type="entry name" value="Cation_efflux_TM"/>
</dbReference>
<evidence type="ECO:0000256" key="5">
    <source>
        <dbReference type="ARBA" id="ARBA00022989"/>
    </source>
</evidence>
<dbReference type="EMBL" id="OA567087">
    <property type="protein sequence ID" value="CAD7199861.1"/>
    <property type="molecule type" value="Genomic_DNA"/>
</dbReference>
<evidence type="ECO:0000256" key="1">
    <source>
        <dbReference type="ARBA" id="ARBA00004141"/>
    </source>
</evidence>
<evidence type="ECO:0000313" key="10">
    <source>
        <dbReference type="EMBL" id="CAD7199861.1"/>
    </source>
</evidence>
<evidence type="ECO:0000256" key="6">
    <source>
        <dbReference type="ARBA" id="ARBA00023136"/>
    </source>
</evidence>
<dbReference type="Pfam" id="PF01545">
    <property type="entry name" value="Cation_efflux"/>
    <property type="match status" value="2"/>
</dbReference>
<dbReference type="NCBIfam" id="TIGR01297">
    <property type="entry name" value="CDF"/>
    <property type="match status" value="1"/>
</dbReference>
<dbReference type="InterPro" id="IPR027469">
    <property type="entry name" value="Cation_efflux_TMD_sf"/>
</dbReference>
<dbReference type="GO" id="GO:0016020">
    <property type="term" value="C:membrane"/>
    <property type="evidence" value="ECO:0007669"/>
    <property type="project" value="UniProtKB-SubCell"/>
</dbReference>
<dbReference type="SUPFAM" id="SSF161111">
    <property type="entry name" value="Cation efflux protein transmembrane domain-like"/>
    <property type="match status" value="2"/>
</dbReference>
<dbReference type="GO" id="GO:0006882">
    <property type="term" value="P:intracellular zinc ion homeostasis"/>
    <property type="evidence" value="ECO:0007669"/>
    <property type="project" value="TreeGrafter"/>
</dbReference>
<dbReference type="GO" id="GO:0005385">
    <property type="term" value="F:zinc ion transmembrane transporter activity"/>
    <property type="evidence" value="ECO:0007669"/>
    <property type="project" value="TreeGrafter"/>
</dbReference>
<keyword evidence="3 8" id="KW-0812">Transmembrane</keyword>
<comment type="subcellular location">
    <subcellularLocation>
        <location evidence="1">Membrane</location>
        <topology evidence="1">Multi-pass membrane protein</topology>
    </subcellularLocation>
</comment>
<feature type="domain" description="Cation efflux protein transmembrane" evidence="9">
    <location>
        <begin position="112"/>
        <end position="286"/>
    </location>
</feature>
<dbReference type="PANTHER" id="PTHR45820:SF9">
    <property type="entry name" value="FI23527P1"/>
    <property type="match status" value="1"/>
</dbReference>
<comment type="similarity">
    <text evidence="2">Belongs to the cation diffusion facilitator (CDF) transporter (TC 2.A.4) family. SLC30A subfamily.</text>
</comment>
<keyword evidence="6 8" id="KW-0472">Membrane</keyword>
<reference evidence="10" key="1">
    <citation type="submission" date="2020-11" db="EMBL/GenBank/DDBJ databases">
        <authorList>
            <person name="Tran Van P."/>
        </authorList>
    </citation>
    <scope>NUCLEOTIDE SEQUENCE</scope>
</reference>
<feature type="compositionally biased region" description="Polar residues" evidence="7">
    <location>
        <begin position="458"/>
        <end position="471"/>
    </location>
</feature>
<dbReference type="InterPro" id="IPR002524">
    <property type="entry name" value="Cation_efflux"/>
</dbReference>
<evidence type="ECO:0000256" key="4">
    <source>
        <dbReference type="ARBA" id="ARBA00022833"/>
    </source>
</evidence>
<organism evidence="10">
    <name type="scientific">Timema douglasi</name>
    <name type="common">Walking stick</name>
    <dbReference type="NCBI Taxonomy" id="61478"/>
    <lineage>
        <taxon>Eukaryota</taxon>
        <taxon>Metazoa</taxon>
        <taxon>Ecdysozoa</taxon>
        <taxon>Arthropoda</taxon>
        <taxon>Hexapoda</taxon>
        <taxon>Insecta</taxon>
        <taxon>Pterygota</taxon>
        <taxon>Neoptera</taxon>
        <taxon>Polyneoptera</taxon>
        <taxon>Phasmatodea</taxon>
        <taxon>Timematodea</taxon>
        <taxon>Timematoidea</taxon>
        <taxon>Timematidae</taxon>
        <taxon>Timema</taxon>
    </lineage>
</organism>
<dbReference type="PANTHER" id="PTHR45820">
    <property type="entry name" value="FI23527P1"/>
    <property type="match status" value="1"/>
</dbReference>
<protein>
    <recommendedName>
        <fullName evidence="9">Cation efflux protein transmembrane domain-containing protein</fullName>
    </recommendedName>
</protein>
<feature type="transmembrane region" description="Helical" evidence="8">
    <location>
        <begin position="230"/>
        <end position="249"/>
    </location>
</feature>
<feature type="domain" description="Cation efflux protein transmembrane" evidence="9">
    <location>
        <begin position="15"/>
        <end position="67"/>
    </location>
</feature>
<gene>
    <name evidence="10" type="ORF">TDIB3V08_LOCUS6102</name>
</gene>
<dbReference type="AlphaFoldDB" id="A0A7R8Z827"/>
<sequence length="528" mass="59042">MTMKEWVHQMRSLQLYVMLFLSTVFLVVELLLSHMTHALTLLVDSYHMMCSLIALMGCIIAIKYGSASSNSEQEDNFSFCEVDQDILPAPQPPLEAAGIACDEETSPERRLKNTFGWARLDILLLLIGCVFLASLCFSTVVEAVQTLVHIDHHDEMHHPIPVMCVGAAGILLNGLCYLLIGGYTFRQNSFLHVTPGGDIALDHVATSDPGTDKHPAKRRAHCGPHRPWEILRDIISSLLVIVCSVVVYFTDQQVAKFVDPLFSIVSAVSLIVLTYPYMKESGQILLQTIPDSINVESLCSELQSTFPEIVNIHDLHIWQLKATNIYSTVHITFRSHKDYMRINKDITDFFLLQGITQLTLQPEFYQIINAPLYIHTLFQLDLSGKRAMPRGMDVDCCLIPCLEQACKSRHCCQEYEDDAPRVTVMGHQHCHLQVNPRESCIEHNLTPTFETACPTKASAPSDTQPRSSGSDAGSLLPGSRPQDIKASEACPFRTDGEPHEPEEDVAGTRSHSDTEDENSEERVLQSRL</sequence>
<feature type="region of interest" description="Disordered" evidence="7">
    <location>
        <begin position="452"/>
        <end position="528"/>
    </location>
</feature>
<evidence type="ECO:0000256" key="7">
    <source>
        <dbReference type="SAM" id="MobiDB-lite"/>
    </source>
</evidence>
<feature type="transmembrane region" description="Helical" evidence="8">
    <location>
        <begin position="45"/>
        <end position="62"/>
    </location>
</feature>
<evidence type="ECO:0000256" key="2">
    <source>
        <dbReference type="ARBA" id="ARBA00008873"/>
    </source>
</evidence>
<feature type="transmembrane region" description="Helical" evidence="8">
    <location>
        <begin position="160"/>
        <end position="180"/>
    </location>
</feature>
<evidence type="ECO:0000256" key="8">
    <source>
        <dbReference type="SAM" id="Phobius"/>
    </source>
</evidence>
<evidence type="ECO:0000259" key="9">
    <source>
        <dbReference type="Pfam" id="PF01545"/>
    </source>
</evidence>
<feature type="transmembrane region" description="Helical" evidence="8">
    <location>
        <begin position="12"/>
        <end position="33"/>
    </location>
</feature>
<keyword evidence="4" id="KW-0862">Zinc</keyword>
<dbReference type="Gene3D" id="1.20.1510.10">
    <property type="entry name" value="Cation efflux protein transmembrane domain"/>
    <property type="match status" value="1"/>
</dbReference>
<evidence type="ECO:0000256" key="3">
    <source>
        <dbReference type="ARBA" id="ARBA00022692"/>
    </source>
</evidence>
<dbReference type="GO" id="GO:0010312">
    <property type="term" value="P:detoxification of zinc ion"/>
    <property type="evidence" value="ECO:0007669"/>
    <property type="project" value="TreeGrafter"/>
</dbReference>
<feature type="transmembrane region" description="Helical" evidence="8">
    <location>
        <begin position="120"/>
        <end position="140"/>
    </location>
</feature>
<name>A0A7R8Z827_TIMDO</name>